<keyword evidence="4" id="KW-1185">Reference proteome</keyword>
<gene>
    <name evidence="3" type="ORF">PBRASI_LOCUS8496</name>
</gene>
<protein>
    <submittedName>
        <fullName evidence="3">2539_t:CDS:1</fullName>
    </submittedName>
</protein>
<dbReference type="GO" id="GO:0051959">
    <property type="term" value="F:dynein light intermediate chain binding"/>
    <property type="evidence" value="ECO:0007669"/>
    <property type="project" value="InterPro"/>
</dbReference>
<dbReference type="PANTHER" id="PTHR10676:SF314">
    <property type="entry name" value="CYTOPLASMIC DYNEIN 1 HEAVY CHAIN 1"/>
    <property type="match status" value="1"/>
</dbReference>
<proteinExistence type="predicted"/>
<dbReference type="Proteomes" id="UP000789739">
    <property type="component" value="Unassembled WGS sequence"/>
</dbReference>
<evidence type="ECO:0000256" key="1">
    <source>
        <dbReference type="SAM" id="Coils"/>
    </source>
</evidence>
<name>A0A9N9GPV1_9GLOM</name>
<dbReference type="EMBL" id="CAJVPI010001536">
    <property type="protein sequence ID" value="CAG8617216.1"/>
    <property type="molecule type" value="Genomic_DNA"/>
</dbReference>
<dbReference type="GO" id="GO:0005881">
    <property type="term" value="C:cytoplasmic microtubule"/>
    <property type="evidence" value="ECO:0007669"/>
    <property type="project" value="TreeGrafter"/>
</dbReference>
<dbReference type="GO" id="GO:0005868">
    <property type="term" value="C:cytoplasmic dynein complex"/>
    <property type="evidence" value="ECO:0007669"/>
    <property type="project" value="TreeGrafter"/>
</dbReference>
<keyword evidence="1" id="KW-0175">Coiled coil</keyword>
<dbReference type="GO" id="GO:0005938">
    <property type="term" value="C:cell cortex"/>
    <property type="evidence" value="ECO:0007669"/>
    <property type="project" value="TreeGrafter"/>
</dbReference>
<sequence>MPLSTSYLQSEFTQPQSVKRQRRPGTAEAATIPTPSTGTMAARVAYNYVTPRHFLDFINHCVRLSNEIREDLEEQQRHLNIGLEKLRDTVDKVEELRISLNIKEGELKAKNAETEEKYYAYRSTENRDQKKKPANLKNEVTKERTNNAATGGERMKDRYSVELSCETEKGYSNFGCEAIREYREDRADVVMMDFANQETWYVGLLTLQQSQWNWDISFVENSRLSRNNKRISVLDQFKEDLEKWQV</sequence>
<accession>A0A9N9GPV1</accession>
<feature type="region of interest" description="Disordered" evidence="2">
    <location>
        <begin position="1"/>
        <end position="34"/>
    </location>
</feature>
<comment type="caution">
    <text evidence="3">The sequence shown here is derived from an EMBL/GenBank/DDBJ whole genome shotgun (WGS) entry which is preliminary data.</text>
</comment>
<dbReference type="Gene3D" id="1.20.920.20">
    <property type="match status" value="1"/>
</dbReference>
<dbReference type="GO" id="GO:0007052">
    <property type="term" value="P:mitotic spindle organization"/>
    <property type="evidence" value="ECO:0007669"/>
    <property type="project" value="TreeGrafter"/>
</dbReference>
<reference evidence="3" key="1">
    <citation type="submission" date="2021-06" db="EMBL/GenBank/DDBJ databases">
        <authorList>
            <person name="Kallberg Y."/>
            <person name="Tangrot J."/>
            <person name="Rosling A."/>
        </authorList>
    </citation>
    <scope>NUCLEOTIDE SEQUENCE</scope>
    <source>
        <strain evidence="3">BR232B</strain>
    </source>
</reference>
<dbReference type="PANTHER" id="PTHR10676">
    <property type="entry name" value="DYNEIN HEAVY CHAIN FAMILY PROTEIN"/>
    <property type="match status" value="1"/>
</dbReference>
<dbReference type="AlphaFoldDB" id="A0A9N9GPV1"/>
<dbReference type="GO" id="GO:0008569">
    <property type="term" value="F:minus-end-directed microtubule motor activity"/>
    <property type="evidence" value="ECO:0007669"/>
    <property type="project" value="TreeGrafter"/>
</dbReference>
<dbReference type="GO" id="GO:0031122">
    <property type="term" value="P:cytoplasmic microtubule organization"/>
    <property type="evidence" value="ECO:0007669"/>
    <property type="project" value="TreeGrafter"/>
</dbReference>
<dbReference type="GO" id="GO:0045505">
    <property type="term" value="F:dynein intermediate chain binding"/>
    <property type="evidence" value="ECO:0007669"/>
    <property type="project" value="InterPro"/>
</dbReference>
<feature type="coiled-coil region" evidence="1">
    <location>
        <begin position="69"/>
        <end position="113"/>
    </location>
</feature>
<feature type="compositionally biased region" description="Polar residues" evidence="2">
    <location>
        <begin position="1"/>
        <end position="18"/>
    </location>
</feature>
<dbReference type="OrthoDB" id="447173at2759"/>
<organism evidence="3 4">
    <name type="scientific">Paraglomus brasilianum</name>
    <dbReference type="NCBI Taxonomy" id="144538"/>
    <lineage>
        <taxon>Eukaryota</taxon>
        <taxon>Fungi</taxon>
        <taxon>Fungi incertae sedis</taxon>
        <taxon>Mucoromycota</taxon>
        <taxon>Glomeromycotina</taxon>
        <taxon>Glomeromycetes</taxon>
        <taxon>Paraglomerales</taxon>
        <taxon>Paraglomeraceae</taxon>
        <taxon>Paraglomus</taxon>
    </lineage>
</organism>
<evidence type="ECO:0000256" key="2">
    <source>
        <dbReference type="SAM" id="MobiDB-lite"/>
    </source>
</evidence>
<evidence type="ECO:0000313" key="3">
    <source>
        <dbReference type="EMBL" id="CAG8617216.1"/>
    </source>
</evidence>
<dbReference type="InterPro" id="IPR026983">
    <property type="entry name" value="DHC"/>
</dbReference>
<evidence type="ECO:0000313" key="4">
    <source>
        <dbReference type="Proteomes" id="UP000789739"/>
    </source>
</evidence>
<dbReference type="GO" id="GO:0007097">
    <property type="term" value="P:nuclear migration"/>
    <property type="evidence" value="ECO:0007669"/>
    <property type="project" value="TreeGrafter"/>
</dbReference>
<dbReference type="GO" id="GO:0007018">
    <property type="term" value="P:microtubule-based movement"/>
    <property type="evidence" value="ECO:0007669"/>
    <property type="project" value="InterPro"/>
</dbReference>